<proteinExistence type="predicted"/>
<dbReference type="EMBL" id="CM035439">
    <property type="protein sequence ID" value="KAH7283787.1"/>
    <property type="molecule type" value="Genomic_DNA"/>
</dbReference>
<dbReference type="AlphaFoldDB" id="A0A8T2QJT2"/>
<organism evidence="3 4">
    <name type="scientific">Ceratopteris richardii</name>
    <name type="common">Triangle waterfern</name>
    <dbReference type="NCBI Taxonomy" id="49495"/>
    <lineage>
        <taxon>Eukaryota</taxon>
        <taxon>Viridiplantae</taxon>
        <taxon>Streptophyta</taxon>
        <taxon>Embryophyta</taxon>
        <taxon>Tracheophyta</taxon>
        <taxon>Polypodiopsida</taxon>
        <taxon>Polypodiidae</taxon>
        <taxon>Polypodiales</taxon>
        <taxon>Pteridineae</taxon>
        <taxon>Pteridaceae</taxon>
        <taxon>Parkerioideae</taxon>
        <taxon>Ceratopteris</taxon>
    </lineage>
</organism>
<sequence length="823" mass="93027">MVGQCVPSITNFKFLFGSSRHRNSGSDNLRDCQAELQLIWQEIGDNKNQRLQELQKAVSAAINNIYERTLEENMMRKKDLKDMVAQTEVKLKEHLGPSASEMIASQHLPLQDRLNSNLKRLKVLEELGITEKRFIEGLSVLEKLYQKISVFRKTLRLPPCDNAKLDEMLIRTVEDIRKLCPEKFISDSVVAVQKSSQKPIIQHMHQFHHALCAFEDFRMRSFSAKDTKNVPNRRLSGGQSVQRSFQKEKYSSTCRTKYPSSATRPLALRTGNVKLCHDETSDFNNITNKILRKLERFNKQSKAVKSIKEKSLTIDSPSSRHAADNDLKAQSIPASLFLNTEETRTRTAHFSRDTRAHRLIERTSKNCDSSAKTKISSSLRGNELCSLKAKDAGMMPNKSNLDVKASAELGDNENKRCPPNEIIRFGHDGAYNSVSTERKSSSPSKSNLHLPEQTFLSSSKSKPSQPSPPPLPPPPPPLPYPRPSSLRPSSPPPAPAPPSTDSIRPQSSQTLPLTPPQRPTMKSASITRSSRLRKSPTIGRIHLEMKKKIEGLPSSKSQQTDVAMKHRTTGNNSRDGMAKAVAEITRRSAYFQKIDDDVHKYTESILTVKSRLETFETANMHHLTQFQSEIEAHLEQLSDETQVLARFDRFPIQKLECVRAAASLYLKLTSTTNQIEKWDIESPLSEQFEKVNAFFDKVKTDVEAVERAKEDNNRRFSSHKIYFDFGILTSIKEAAVDLSSRCLSSALAESQTIRSNVKMGEQLCNRDMNKLMAVFQVLYKAFLFAFKVHNFAGGHDDKAEHLSSQLALEMDLYPPSFWSQLAN</sequence>
<comment type="caution">
    <text evidence="3">The sequence shown here is derived from an EMBL/GenBank/DDBJ whole genome shotgun (WGS) entry which is preliminary data.</text>
</comment>
<dbReference type="Proteomes" id="UP000825935">
    <property type="component" value="Chromosome 34"/>
</dbReference>
<accession>A0A8T2QJT2</accession>
<feature type="region of interest" description="Disordered" evidence="2">
    <location>
        <begin position="433"/>
        <end position="577"/>
    </location>
</feature>
<feature type="compositionally biased region" description="Pro residues" evidence="2">
    <location>
        <begin position="489"/>
        <end position="498"/>
    </location>
</feature>
<protein>
    <submittedName>
        <fullName evidence="3">Uncharacterized protein</fullName>
    </submittedName>
</protein>
<dbReference type="InterPro" id="IPR040265">
    <property type="entry name" value="CHUP1/IPGA1-like"/>
</dbReference>
<evidence type="ECO:0000256" key="2">
    <source>
        <dbReference type="SAM" id="MobiDB-lite"/>
    </source>
</evidence>
<dbReference type="PANTHER" id="PTHR31342">
    <property type="entry name" value="PROTEIN CHUP1, CHLOROPLASTIC"/>
    <property type="match status" value="1"/>
</dbReference>
<keyword evidence="4" id="KW-1185">Reference proteome</keyword>
<name>A0A8T2QJT2_CERRI</name>
<dbReference type="PANTHER" id="PTHR31342:SF16">
    <property type="entry name" value="TALIN_MIDDLE DOMAIN-CONTAINING PROTEIN"/>
    <property type="match status" value="1"/>
</dbReference>
<evidence type="ECO:0000313" key="4">
    <source>
        <dbReference type="Proteomes" id="UP000825935"/>
    </source>
</evidence>
<evidence type="ECO:0000256" key="1">
    <source>
        <dbReference type="ARBA" id="ARBA00023054"/>
    </source>
</evidence>
<keyword evidence="1" id="KW-0175">Coiled coil</keyword>
<evidence type="ECO:0000313" key="3">
    <source>
        <dbReference type="EMBL" id="KAH7283785.1"/>
    </source>
</evidence>
<dbReference type="EMBL" id="CM035439">
    <property type="protein sequence ID" value="KAH7283786.1"/>
    <property type="molecule type" value="Genomic_DNA"/>
</dbReference>
<dbReference type="OrthoDB" id="2020598at2759"/>
<reference evidence="3" key="1">
    <citation type="submission" date="2021-08" db="EMBL/GenBank/DDBJ databases">
        <title>WGS assembly of Ceratopteris richardii.</title>
        <authorList>
            <person name="Marchant D.B."/>
            <person name="Chen G."/>
            <person name="Jenkins J."/>
            <person name="Shu S."/>
            <person name="Leebens-Mack J."/>
            <person name="Grimwood J."/>
            <person name="Schmutz J."/>
            <person name="Soltis P."/>
            <person name="Soltis D."/>
            <person name="Chen Z.-H."/>
        </authorList>
    </citation>
    <scope>NUCLEOTIDE SEQUENCE</scope>
    <source>
        <strain evidence="3">Whitten #5841</strain>
        <tissue evidence="3">Leaf</tissue>
    </source>
</reference>
<dbReference type="EMBL" id="CM035439">
    <property type="protein sequence ID" value="KAH7283785.1"/>
    <property type="molecule type" value="Genomic_DNA"/>
</dbReference>
<gene>
    <name evidence="3" type="ORF">KP509_34G023900</name>
</gene>
<feature type="compositionally biased region" description="Basic and acidic residues" evidence="2">
    <location>
        <begin position="541"/>
        <end position="550"/>
    </location>
</feature>
<feature type="compositionally biased region" description="Pro residues" evidence="2">
    <location>
        <begin position="465"/>
        <end position="482"/>
    </location>
</feature>
<dbReference type="EMBL" id="CM035439">
    <property type="protein sequence ID" value="KAH7283784.1"/>
    <property type="molecule type" value="Genomic_DNA"/>
</dbReference>